<dbReference type="Proteomes" id="UP000830167">
    <property type="component" value="Chromosome"/>
</dbReference>
<sequence length="429" mass="47310">MNGNIPAARWWRIIPVAFLMYTIAFMDRNNVGFGFAGMEKDLGIGATYAGLAGGIFFFGYLFLQIPGGLLAEKWSAKKFVTIALLVWGIFAIMTGFVQNLTELLVVRFLLGVAEGGVWPATLVMLSKWFPLNERARANSYWMLCIPVASLVMSPISGWILTHSDWRTMFMIEGLPPFLWAAIWWFFIAEDPSKAKWISKEEREYLEKTLAAEKQTMNKQATSFKDALKNRNVLLLVLVYFLIQIGFYGYGLWLPTVVKSISHGNNMTVGIISALPWLAAIFGLIINSKHSDKTGERKGHVAIAVIVGGIFLLISALIGKSNPALSIAALILCMGFMDSYNGVFWAIPAQFLSDEVLGAAMGLINAIGNLGGFFGPFIVGYLISQTHSFMAGMIFLVAALILSGILILRVRYDKSEPLASSTANKNPLKY</sequence>
<dbReference type="RefSeq" id="WP_347439217.1">
    <property type="nucleotide sequence ID" value="NZ_CP089291.1"/>
</dbReference>
<keyword evidence="4 6" id="KW-1133">Transmembrane helix</keyword>
<evidence type="ECO:0000256" key="4">
    <source>
        <dbReference type="ARBA" id="ARBA00022989"/>
    </source>
</evidence>
<evidence type="ECO:0000259" key="7">
    <source>
        <dbReference type="PROSITE" id="PS50850"/>
    </source>
</evidence>
<feature type="transmembrane region" description="Helical" evidence="6">
    <location>
        <begin position="167"/>
        <end position="187"/>
    </location>
</feature>
<keyword evidence="5 6" id="KW-0472">Membrane</keyword>
<dbReference type="CDD" id="cd17319">
    <property type="entry name" value="MFS_ExuT_GudP_like"/>
    <property type="match status" value="1"/>
</dbReference>
<evidence type="ECO:0000313" key="8">
    <source>
        <dbReference type="EMBL" id="UOF92546.1"/>
    </source>
</evidence>
<dbReference type="SUPFAM" id="SSF103473">
    <property type="entry name" value="MFS general substrate transporter"/>
    <property type="match status" value="1"/>
</dbReference>
<dbReference type="Pfam" id="PF07690">
    <property type="entry name" value="MFS_1"/>
    <property type="match status" value="1"/>
</dbReference>
<protein>
    <submittedName>
        <fullName evidence="8">MFS transporter</fullName>
    </submittedName>
</protein>
<feature type="transmembrane region" description="Helical" evidence="6">
    <location>
        <begin position="266"/>
        <end position="286"/>
    </location>
</feature>
<evidence type="ECO:0000256" key="1">
    <source>
        <dbReference type="ARBA" id="ARBA00004651"/>
    </source>
</evidence>
<gene>
    <name evidence="8" type="ORF">LSG31_10540</name>
</gene>
<feature type="transmembrane region" description="Helical" evidence="6">
    <location>
        <begin position="79"/>
        <end position="98"/>
    </location>
</feature>
<dbReference type="InterPro" id="IPR036259">
    <property type="entry name" value="MFS_trans_sf"/>
</dbReference>
<organism evidence="8 9">
    <name type="scientific">Fodinisporobacter ferrooxydans</name>
    <dbReference type="NCBI Taxonomy" id="2901836"/>
    <lineage>
        <taxon>Bacteria</taxon>
        <taxon>Bacillati</taxon>
        <taxon>Bacillota</taxon>
        <taxon>Bacilli</taxon>
        <taxon>Bacillales</taxon>
        <taxon>Alicyclobacillaceae</taxon>
        <taxon>Fodinisporobacter</taxon>
    </lineage>
</organism>
<name>A0ABY4CPX4_9BACL</name>
<feature type="transmembrane region" description="Helical" evidence="6">
    <location>
        <begin position="140"/>
        <end position="161"/>
    </location>
</feature>
<evidence type="ECO:0000256" key="2">
    <source>
        <dbReference type="ARBA" id="ARBA00022448"/>
    </source>
</evidence>
<feature type="transmembrane region" description="Helical" evidence="6">
    <location>
        <begin position="232"/>
        <end position="254"/>
    </location>
</feature>
<evidence type="ECO:0000313" key="9">
    <source>
        <dbReference type="Proteomes" id="UP000830167"/>
    </source>
</evidence>
<feature type="transmembrane region" description="Helical" evidence="6">
    <location>
        <begin position="358"/>
        <end position="382"/>
    </location>
</feature>
<dbReference type="PANTHER" id="PTHR43791">
    <property type="entry name" value="PERMEASE-RELATED"/>
    <property type="match status" value="1"/>
</dbReference>
<feature type="domain" description="Major facilitator superfamily (MFS) profile" evidence="7">
    <location>
        <begin position="13"/>
        <end position="415"/>
    </location>
</feature>
<dbReference type="InterPro" id="IPR011701">
    <property type="entry name" value="MFS"/>
</dbReference>
<feature type="transmembrane region" description="Helical" evidence="6">
    <location>
        <begin position="298"/>
        <end position="317"/>
    </location>
</feature>
<comment type="subcellular location">
    <subcellularLocation>
        <location evidence="1">Cell membrane</location>
        <topology evidence="1">Multi-pass membrane protein</topology>
    </subcellularLocation>
</comment>
<dbReference type="PIRSF" id="PIRSF002808">
    <property type="entry name" value="Hexose_phosphate_transp"/>
    <property type="match status" value="1"/>
</dbReference>
<dbReference type="PROSITE" id="PS50850">
    <property type="entry name" value="MFS"/>
    <property type="match status" value="1"/>
</dbReference>
<feature type="transmembrane region" description="Helical" evidence="6">
    <location>
        <begin position="7"/>
        <end position="26"/>
    </location>
</feature>
<keyword evidence="2" id="KW-0813">Transport</keyword>
<reference evidence="8" key="1">
    <citation type="submission" date="2021-12" db="EMBL/GenBank/DDBJ databases">
        <title>Alicyclobacillaceae gen. nov., sp. nov., isolated from chalcocite enrichment system.</title>
        <authorList>
            <person name="Jiang Z."/>
        </authorList>
    </citation>
    <scope>NUCLEOTIDE SEQUENCE</scope>
    <source>
        <strain evidence="8">MYW30-H2</strain>
    </source>
</reference>
<evidence type="ECO:0000256" key="5">
    <source>
        <dbReference type="ARBA" id="ARBA00023136"/>
    </source>
</evidence>
<evidence type="ECO:0000256" key="3">
    <source>
        <dbReference type="ARBA" id="ARBA00022692"/>
    </source>
</evidence>
<feature type="transmembrane region" description="Helical" evidence="6">
    <location>
        <begin position="323"/>
        <end position="346"/>
    </location>
</feature>
<feature type="transmembrane region" description="Helical" evidence="6">
    <location>
        <begin position="388"/>
        <end position="407"/>
    </location>
</feature>
<keyword evidence="3 6" id="KW-0812">Transmembrane</keyword>
<proteinExistence type="predicted"/>
<dbReference type="InterPro" id="IPR020846">
    <property type="entry name" value="MFS_dom"/>
</dbReference>
<feature type="transmembrane region" description="Helical" evidence="6">
    <location>
        <begin position="46"/>
        <end position="67"/>
    </location>
</feature>
<accession>A0ABY4CPX4</accession>
<dbReference type="InterPro" id="IPR000849">
    <property type="entry name" value="Sugar_P_transporter"/>
</dbReference>
<keyword evidence="9" id="KW-1185">Reference proteome</keyword>
<dbReference type="Gene3D" id="1.20.1250.20">
    <property type="entry name" value="MFS general substrate transporter like domains"/>
    <property type="match status" value="2"/>
</dbReference>
<dbReference type="PANTHER" id="PTHR43791:SF100">
    <property type="entry name" value="SUGAR TRANSPORTER"/>
    <property type="match status" value="1"/>
</dbReference>
<feature type="transmembrane region" description="Helical" evidence="6">
    <location>
        <begin position="104"/>
        <end position="128"/>
    </location>
</feature>
<dbReference type="EMBL" id="CP089291">
    <property type="protein sequence ID" value="UOF92546.1"/>
    <property type="molecule type" value="Genomic_DNA"/>
</dbReference>
<evidence type="ECO:0000256" key="6">
    <source>
        <dbReference type="SAM" id="Phobius"/>
    </source>
</evidence>